<sequence>MTETPNPYIVDTDTLTGEMHPIRRAVLSLGSNLGERLASLQGAVDSLADTPDVWVTAVSPVYETDPVDAPQGSGPFLNAVVLVDTTLSAPTLMDRALAIEDAFERDRDVERNAPRTLDVDLIVVGDRRSDESFLRLPHPRAGERAFVLQPWFDLEPDAVLPDSGPIADLLDKADAAGVVRRDDLALDLQ</sequence>
<keyword evidence="3 9" id="KW-0808">Transferase</keyword>
<dbReference type="SUPFAM" id="SSF55083">
    <property type="entry name" value="6-hydroxymethyl-7,8-dihydropterin pyrophosphokinase, HPPK"/>
    <property type="match status" value="1"/>
</dbReference>
<dbReference type="EC" id="2.7.6.3" evidence="2"/>
<keyword evidence="4" id="KW-0547">Nucleotide-binding</keyword>
<protein>
    <recommendedName>
        <fullName evidence="2">2-amino-4-hydroxy-6-hydroxymethyldihydropteridine diphosphokinase</fullName>
        <ecNumber evidence="2">2.7.6.3</ecNumber>
    </recommendedName>
</protein>
<dbReference type="GO" id="GO:0046656">
    <property type="term" value="P:folic acid biosynthetic process"/>
    <property type="evidence" value="ECO:0007669"/>
    <property type="project" value="UniProtKB-KW"/>
</dbReference>
<comment type="pathway">
    <text evidence="1">Cofactor biosynthesis; tetrahydrofolate biosynthesis; 2-amino-4-hydroxy-6-hydroxymethyl-7,8-dihydropteridine diphosphate from 7,8-dihydroneopterin triphosphate: step 4/4.</text>
</comment>
<evidence type="ECO:0000256" key="3">
    <source>
        <dbReference type="ARBA" id="ARBA00022679"/>
    </source>
</evidence>
<dbReference type="PROSITE" id="PS00794">
    <property type="entry name" value="HPPK"/>
    <property type="match status" value="1"/>
</dbReference>
<gene>
    <name evidence="9" type="primary">folK</name>
    <name evidence="9" type="ORF">NOCA2160006</name>
</gene>
<dbReference type="AlphaFoldDB" id="A0A2P2BXE0"/>
<accession>A0A2P2BXE0</accession>
<keyword evidence="7" id="KW-0289">Folate biosynthesis</keyword>
<dbReference type="PANTHER" id="PTHR43071:SF1">
    <property type="entry name" value="2-AMINO-4-HYDROXY-6-HYDROXYMETHYLDIHYDROPTERIDINE PYROPHOSPHOKINASE"/>
    <property type="match status" value="1"/>
</dbReference>
<dbReference type="EMBL" id="CZKA01000008">
    <property type="protein sequence ID" value="CUR54421.1"/>
    <property type="molecule type" value="Genomic_DNA"/>
</dbReference>
<dbReference type="InterPro" id="IPR035907">
    <property type="entry name" value="Hppk_sf"/>
</dbReference>
<evidence type="ECO:0000256" key="2">
    <source>
        <dbReference type="ARBA" id="ARBA00013253"/>
    </source>
</evidence>
<dbReference type="GO" id="GO:0016301">
    <property type="term" value="F:kinase activity"/>
    <property type="evidence" value="ECO:0007669"/>
    <property type="project" value="UniProtKB-KW"/>
</dbReference>
<dbReference type="GO" id="GO:0005524">
    <property type="term" value="F:ATP binding"/>
    <property type="evidence" value="ECO:0007669"/>
    <property type="project" value="UniProtKB-KW"/>
</dbReference>
<evidence type="ECO:0000256" key="4">
    <source>
        <dbReference type="ARBA" id="ARBA00022741"/>
    </source>
</evidence>
<evidence type="ECO:0000256" key="1">
    <source>
        <dbReference type="ARBA" id="ARBA00005051"/>
    </source>
</evidence>
<dbReference type="NCBIfam" id="TIGR01498">
    <property type="entry name" value="folK"/>
    <property type="match status" value="1"/>
</dbReference>
<evidence type="ECO:0000256" key="6">
    <source>
        <dbReference type="ARBA" id="ARBA00022840"/>
    </source>
</evidence>
<reference evidence="9" key="1">
    <citation type="submission" date="2015-08" db="EMBL/GenBank/DDBJ databases">
        <authorList>
            <person name="Babu N.S."/>
            <person name="Beckwith C.J."/>
            <person name="Beseler K.G."/>
            <person name="Brison A."/>
            <person name="Carone J.V."/>
            <person name="Caskin T.P."/>
            <person name="Diamond M."/>
            <person name="Durham M.E."/>
            <person name="Foxe J.M."/>
            <person name="Go M."/>
            <person name="Henderson B.A."/>
            <person name="Jones I.B."/>
            <person name="McGettigan J.A."/>
            <person name="Micheletti S.J."/>
            <person name="Nasrallah M.E."/>
            <person name="Ortiz D."/>
            <person name="Piller C.R."/>
            <person name="Privatt S.R."/>
            <person name="Schneider S.L."/>
            <person name="Sharp S."/>
            <person name="Smith T.C."/>
            <person name="Stanton J.D."/>
            <person name="Ullery H.E."/>
            <person name="Wilson R.J."/>
            <person name="Serrano M.G."/>
            <person name="Buck G."/>
            <person name="Lee V."/>
            <person name="Wang Y."/>
            <person name="Carvalho R."/>
            <person name="Voegtly L."/>
            <person name="Shi R."/>
            <person name="Duckworth R."/>
            <person name="Johnson A."/>
            <person name="Loviza R."/>
            <person name="Walstead R."/>
            <person name="Shah Z."/>
            <person name="Kiflezghi M."/>
            <person name="Wade K."/>
            <person name="Ball S.L."/>
            <person name="Bradley K.W."/>
            <person name="Asai D.J."/>
            <person name="Bowman C.A."/>
            <person name="Russell D.A."/>
            <person name="Pope W.H."/>
            <person name="Jacobs-Sera D."/>
            <person name="Hendrix R.W."/>
            <person name="Hatfull G.F."/>
        </authorList>
    </citation>
    <scope>NUCLEOTIDE SEQUENCE</scope>
</reference>
<organism evidence="9">
    <name type="scientific">metagenome</name>
    <dbReference type="NCBI Taxonomy" id="256318"/>
    <lineage>
        <taxon>unclassified sequences</taxon>
        <taxon>metagenomes</taxon>
    </lineage>
</organism>
<evidence type="ECO:0000256" key="7">
    <source>
        <dbReference type="ARBA" id="ARBA00022909"/>
    </source>
</evidence>
<dbReference type="Gene3D" id="3.30.70.560">
    <property type="entry name" value="7,8-Dihydro-6-hydroxymethylpterin-pyrophosphokinase HPPK"/>
    <property type="match status" value="1"/>
</dbReference>
<name>A0A2P2BXE0_9ZZZZ</name>
<dbReference type="PANTHER" id="PTHR43071">
    <property type="entry name" value="2-AMINO-4-HYDROXY-6-HYDROXYMETHYLDIHYDROPTERIDINE PYROPHOSPHOKINASE"/>
    <property type="match status" value="1"/>
</dbReference>
<dbReference type="CDD" id="cd00483">
    <property type="entry name" value="HPPK"/>
    <property type="match status" value="1"/>
</dbReference>
<evidence type="ECO:0000259" key="8">
    <source>
        <dbReference type="PROSITE" id="PS00794"/>
    </source>
</evidence>
<dbReference type="GO" id="GO:0046654">
    <property type="term" value="P:tetrahydrofolate biosynthetic process"/>
    <property type="evidence" value="ECO:0007669"/>
    <property type="project" value="UniProtKB-UniPathway"/>
</dbReference>
<keyword evidence="5 9" id="KW-0418">Kinase</keyword>
<dbReference type="GO" id="GO:0003848">
    <property type="term" value="F:2-amino-4-hydroxy-6-hydroxymethyldihydropteridine diphosphokinase activity"/>
    <property type="evidence" value="ECO:0007669"/>
    <property type="project" value="UniProtKB-EC"/>
</dbReference>
<dbReference type="Pfam" id="PF01288">
    <property type="entry name" value="HPPK"/>
    <property type="match status" value="1"/>
</dbReference>
<evidence type="ECO:0000313" key="9">
    <source>
        <dbReference type="EMBL" id="CUR54421.1"/>
    </source>
</evidence>
<proteinExistence type="predicted"/>
<dbReference type="UniPathway" id="UPA00077">
    <property type="reaction ID" value="UER00155"/>
</dbReference>
<feature type="domain" description="7,8-dihydro-6-hydroxymethylpterin-pyrophosphokinase" evidence="8">
    <location>
        <begin position="111"/>
        <end position="122"/>
    </location>
</feature>
<keyword evidence="6" id="KW-0067">ATP-binding</keyword>
<dbReference type="InterPro" id="IPR000550">
    <property type="entry name" value="Hppk"/>
</dbReference>
<evidence type="ECO:0000256" key="5">
    <source>
        <dbReference type="ARBA" id="ARBA00022777"/>
    </source>
</evidence>